<feature type="domain" description="DUF3291" evidence="1">
    <location>
        <begin position="6"/>
        <end position="155"/>
    </location>
</feature>
<accession>A0A0M6ZTC2</accession>
<evidence type="ECO:0000259" key="1">
    <source>
        <dbReference type="Pfam" id="PF11695"/>
    </source>
</evidence>
<dbReference type="OrthoDB" id="2376237at2"/>
<dbReference type="InterPro" id="IPR021708">
    <property type="entry name" value="DUF3291"/>
</dbReference>
<dbReference type="RefSeq" id="WP_055670351.1">
    <property type="nucleotide sequence ID" value="NZ_CXWD01000002.1"/>
</dbReference>
<protein>
    <recommendedName>
        <fullName evidence="1">DUF3291 domain-containing protein</fullName>
    </recommendedName>
</protein>
<name>A0A0M6ZTC2_9HYPH</name>
<proteinExistence type="predicted"/>
<evidence type="ECO:0000313" key="2">
    <source>
        <dbReference type="EMBL" id="CTQ64683.1"/>
    </source>
</evidence>
<keyword evidence="3" id="KW-1185">Reference proteome</keyword>
<dbReference type="Pfam" id="PF11695">
    <property type="entry name" value="DUF3291"/>
    <property type="match status" value="1"/>
</dbReference>
<gene>
    <name evidence="2" type="ORF">LAX5112_00364</name>
</gene>
<reference evidence="3" key="1">
    <citation type="submission" date="2015-07" db="EMBL/GenBank/DDBJ databases">
        <authorList>
            <person name="Rodrigo-Torres Lidia"/>
            <person name="Arahal R.David."/>
        </authorList>
    </citation>
    <scope>NUCLEOTIDE SEQUENCE [LARGE SCALE GENOMIC DNA]</scope>
    <source>
        <strain evidence="3">CECT 5112</strain>
    </source>
</reference>
<evidence type="ECO:0000313" key="3">
    <source>
        <dbReference type="Proteomes" id="UP000053235"/>
    </source>
</evidence>
<sequence length="185" mass="20610">MQSHHLAVYTFNQFIAPYQSESIRGFRDAEPGAFAEMDRASGFIARSGYEGEEGPMSWGPQVFPKCWENSNGDGWAPSTLSVWETIEALMAATYHGHHGDAYRQGSKWHLARHGVPEYVLWWVPAGHQPDWTEAVGRFEDLMDNGPNDRAFSFKKAFAPDGQAVKPDAARVKAIARENQALADIA</sequence>
<dbReference type="Proteomes" id="UP000053235">
    <property type="component" value="Unassembled WGS sequence"/>
</dbReference>
<dbReference type="AlphaFoldDB" id="A0A0M6ZTC2"/>
<organism evidence="2 3">
    <name type="scientific">Roseibium alexandrii</name>
    <dbReference type="NCBI Taxonomy" id="388408"/>
    <lineage>
        <taxon>Bacteria</taxon>
        <taxon>Pseudomonadati</taxon>
        <taxon>Pseudomonadota</taxon>
        <taxon>Alphaproteobacteria</taxon>
        <taxon>Hyphomicrobiales</taxon>
        <taxon>Stappiaceae</taxon>
        <taxon>Roseibium</taxon>
    </lineage>
</organism>
<dbReference type="EMBL" id="CXWD01000002">
    <property type="protein sequence ID" value="CTQ64683.1"/>
    <property type="molecule type" value="Genomic_DNA"/>
</dbReference>
<dbReference type="STRING" id="388408.LAX5112_00364"/>